<dbReference type="InterPro" id="IPR006094">
    <property type="entry name" value="Oxid_FAD_bind_N"/>
</dbReference>
<feature type="domain" description="FAD-binding PCMH-type" evidence="2">
    <location>
        <begin position="10"/>
        <end position="177"/>
    </location>
</feature>
<keyword evidence="1" id="KW-0274">FAD</keyword>
<accession>A0A936ZAC4</accession>
<dbReference type="RefSeq" id="WP_202062503.1">
    <property type="nucleotide sequence ID" value="NZ_JAEQMY010000031.1"/>
</dbReference>
<evidence type="ECO:0000313" key="4">
    <source>
        <dbReference type="Proteomes" id="UP000605848"/>
    </source>
</evidence>
<reference evidence="3" key="1">
    <citation type="submission" date="2021-01" db="EMBL/GenBank/DDBJ databases">
        <title>Microvirga sp.</title>
        <authorList>
            <person name="Kim M.K."/>
        </authorList>
    </citation>
    <scope>NUCLEOTIDE SEQUENCE</scope>
    <source>
        <strain evidence="3">5420S-16</strain>
    </source>
</reference>
<dbReference type="PROSITE" id="PS51387">
    <property type="entry name" value="FAD_PCMH"/>
    <property type="match status" value="1"/>
</dbReference>
<dbReference type="PANTHER" id="PTHR43762:SF1">
    <property type="entry name" value="D-ARABINONO-1,4-LACTONE OXIDASE"/>
    <property type="match status" value="1"/>
</dbReference>
<dbReference type="InterPro" id="IPR010031">
    <property type="entry name" value="FAD_lactone_oxidase-like"/>
</dbReference>
<dbReference type="Pfam" id="PF01565">
    <property type="entry name" value="FAD_binding_4"/>
    <property type="match status" value="1"/>
</dbReference>
<dbReference type="InterPro" id="IPR036318">
    <property type="entry name" value="FAD-bd_PCMH-like_sf"/>
</dbReference>
<dbReference type="PANTHER" id="PTHR43762">
    <property type="entry name" value="L-GULONOLACTONE OXIDASE"/>
    <property type="match status" value="1"/>
</dbReference>
<dbReference type="GO" id="GO:0003885">
    <property type="term" value="F:D-arabinono-1,4-lactone oxidase activity"/>
    <property type="evidence" value="ECO:0007669"/>
    <property type="project" value="TreeGrafter"/>
</dbReference>
<dbReference type="GO" id="GO:0071949">
    <property type="term" value="F:FAD binding"/>
    <property type="evidence" value="ECO:0007669"/>
    <property type="project" value="InterPro"/>
</dbReference>
<keyword evidence="1" id="KW-0285">Flavoprotein</keyword>
<comment type="caution">
    <text evidence="3">The sequence shown here is derived from an EMBL/GenBank/DDBJ whole genome shotgun (WGS) entry which is preliminary data.</text>
</comment>
<dbReference type="InterPro" id="IPR016166">
    <property type="entry name" value="FAD-bd_PCMH"/>
</dbReference>
<dbReference type="AlphaFoldDB" id="A0A936ZAC4"/>
<name>A0A936ZAC4_9HYPH</name>
<gene>
    <name evidence="3" type="ORF">JKG68_18510</name>
</gene>
<dbReference type="Proteomes" id="UP000605848">
    <property type="component" value="Unassembled WGS sequence"/>
</dbReference>
<dbReference type="InterPro" id="IPR016169">
    <property type="entry name" value="FAD-bd_PCMH_sub2"/>
</dbReference>
<sequence length="444" mass="48389">MTELTGWGRYPRHPSEVLSPASPKALLPLIAHETGLVARGNGRAYGDAAIGERITLLARGLDRIRSFDQATGRISVEAGVLLSDLLDLVVPRGFFPPVVPGTKFVTIGGMIASDVHGKNHHRDGGFGDHLESLTLALPDGSTVLCSRDQNPELMWATIGGMGLTGTILEATFRLRRIETGWMRQKTTVAPNLDSAIRALKDTSDATYSVAWIDCLARGASLGRSLIFAAEHATLRDVEALSPSAEPFPSSKLGRLSVPLDLPSFTLNRLSVSAFNELYFRSGAIKAGYPFLVHWNPYFFPLDGIGNWNRIYGRRGFLQYQCVIPTDRAKSVLGHILERVSQRGTASFLAVLKQLGSSRGDISFPLEGFTLTLDLPVTDDVFSLLDELDRSVVEAGGRLYLAKDARQSPATFEAGYPGLTRFRDLRRAIRATGRISSRLSARLGI</sequence>
<protein>
    <submittedName>
        <fullName evidence="3">FAD-binding oxidoreductase</fullName>
    </submittedName>
</protein>
<keyword evidence="4" id="KW-1185">Reference proteome</keyword>
<evidence type="ECO:0000313" key="3">
    <source>
        <dbReference type="EMBL" id="MBL0405956.1"/>
    </source>
</evidence>
<dbReference type="SUPFAM" id="SSF56176">
    <property type="entry name" value="FAD-binding/transporter-associated domain-like"/>
    <property type="match status" value="1"/>
</dbReference>
<organism evidence="3 4">
    <name type="scientific">Microvirga aerilata</name>
    <dbReference type="NCBI Taxonomy" id="670292"/>
    <lineage>
        <taxon>Bacteria</taxon>
        <taxon>Pseudomonadati</taxon>
        <taxon>Pseudomonadota</taxon>
        <taxon>Alphaproteobacteria</taxon>
        <taxon>Hyphomicrobiales</taxon>
        <taxon>Methylobacteriaceae</taxon>
        <taxon>Microvirga</taxon>
    </lineage>
</organism>
<dbReference type="Gene3D" id="3.30.465.10">
    <property type="match status" value="1"/>
</dbReference>
<evidence type="ECO:0000256" key="1">
    <source>
        <dbReference type="ARBA" id="ARBA00022827"/>
    </source>
</evidence>
<evidence type="ECO:0000259" key="2">
    <source>
        <dbReference type="PROSITE" id="PS51387"/>
    </source>
</evidence>
<dbReference type="EMBL" id="JAEQMY010000031">
    <property type="protein sequence ID" value="MBL0405956.1"/>
    <property type="molecule type" value="Genomic_DNA"/>
</dbReference>
<proteinExistence type="predicted"/>